<keyword evidence="9" id="KW-1003">Cell membrane</keyword>
<dbReference type="Proteomes" id="UP000008881">
    <property type="component" value="Chromosome"/>
</dbReference>
<keyword evidence="9" id="KW-0997">Cell inner membrane</keyword>
<comment type="function">
    <text evidence="1 9">Required for the export of heme to the periplasm for the biogenesis of c-type cytochromes.</text>
</comment>
<dbReference type="AlphaFoldDB" id="A0A0H3FK40"/>
<reference evidence="11 12" key="1">
    <citation type="journal article" date="2012" name="J. Bacteriol.">
        <title>Complete genome sequence of Enterobacter aerogenes KCTC 2190.</title>
        <authorList>
            <person name="Shin S.H."/>
            <person name="Kim S."/>
            <person name="Kim J.Y."/>
            <person name="Lee S."/>
            <person name="Um Y."/>
            <person name="Oh M.K."/>
            <person name="Kim Y.R."/>
            <person name="Lee J."/>
            <person name="Yang K.S."/>
        </authorList>
    </citation>
    <scope>NUCLEOTIDE SEQUENCE [LARGE SCALE GENOMIC DNA]</scope>
    <source>
        <strain evidence="11 12">KCTC 2190</strain>
    </source>
</reference>
<keyword evidence="6 9" id="KW-0201">Cytochrome c-type biogenesis</keyword>
<dbReference type="PATRIC" id="fig|1028307.3.peg.238"/>
<feature type="transmembrane region" description="Helical" evidence="9">
    <location>
        <begin position="161"/>
        <end position="180"/>
    </location>
</feature>
<evidence type="ECO:0000256" key="3">
    <source>
        <dbReference type="ARBA" id="ARBA00005840"/>
    </source>
</evidence>
<evidence type="ECO:0000256" key="2">
    <source>
        <dbReference type="ARBA" id="ARBA00004141"/>
    </source>
</evidence>
<evidence type="ECO:0000259" key="10">
    <source>
        <dbReference type="Pfam" id="PF01578"/>
    </source>
</evidence>
<gene>
    <name evidence="9" type="primary">ccmC</name>
    <name evidence="11" type="ordered locus">EAE_01240</name>
</gene>
<evidence type="ECO:0000313" key="11">
    <source>
        <dbReference type="EMBL" id="AEG95184.1"/>
    </source>
</evidence>
<dbReference type="GO" id="GO:0020037">
    <property type="term" value="F:heme binding"/>
    <property type="evidence" value="ECO:0007669"/>
    <property type="project" value="InterPro"/>
</dbReference>
<evidence type="ECO:0000256" key="8">
    <source>
        <dbReference type="ARBA" id="ARBA00023136"/>
    </source>
</evidence>
<accession>A0A0H3FK40</accession>
<evidence type="ECO:0000256" key="7">
    <source>
        <dbReference type="ARBA" id="ARBA00022989"/>
    </source>
</evidence>
<dbReference type="PRINTS" id="PR01386">
    <property type="entry name" value="CCMCBIOGNSIS"/>
</dbReference>
<evidence type="ECO:0000256" key="6">
    <source>
        <dbReference type="ARBA" id="ARBA00022748"/>
    </source>
</evidence>
<protein>
    <recommendedName>
        <fullName evidence="4 9">Heme exporter protein C</fullName>
    </recommendedName>
    <alternativeName>
        <fullName evidence="9">Cytochrome c-type biogenesis protein</fullName>
    </alternativeName>
</protein>
<dbReference type="InterPro" id="IPR045062">
    <property type="entry name" value="Cyt_c_biogenesis_CcsA/CcmC"/>
</dbReference>
<evidence type="ECO:0000256" key="1">
    <source>
        <dbReference type="ARBA" id="ARBA00002442"/>
    </source>
</evidence>
<keyword evidence="8 9" id="KW-0472">Membrane</keyword>
<keyword evidence="5 9" id="KW-0812">Transmembrane</keyword>
<evidence type="ECO:0000256" key="4">
    <source>
        <dbReference type="ARBA" id="ARBA00016463"/>
    </source>
</evidence>
<comment type="similarity">
    <text evidence="3 9">Belongs to the CcmC/CycZ/HelC family.</text>
</comment>
<dbReference type="eggNOG" id="COG0755">
    <property type="taxonomic scope" value="Bacteria"/>
</dbReference>
<organism evidence="11 12">
    <name type="scientific">Klebsiella aerogenes (strain ATCC 13048 / DSM 30053 / CCUG 1429 / JCM 1235 / KCTC 2190 / NBRC 13534 / NCIMB 10102 / NCTC 10006 / CDC 819-56)</name>
    <name type="common">Enterobacter aerogenes</name>
    <dbReference type="NCBI Taxonomy" id="1028307"/>
    <lineage>
        <taxon>Bacteria</taxon>
        <taxon>Pseudomonadati</taxon>
        <taxon>Pseudomonadota</taxon>
        <taxon>Gammaproteobacteria</taxon>
        <taxon>Enterobacterales</taxon>
        <taxon>Enterobacteriaceae</taxon>
        <taxon>Klebsiella/Raoultella group</taxon>
        <taxon>Klebsiella</taxon>
    </lineage>
</organism>
<feature type="transmembrane region" description="Helical" evidence="9">
    <location>
        <begin position="63"/>
        <end position="84"/>
    </location>
</feature>
<feature type="transmembrane region" description="Helical" evidence="9">
    <location>
        <begin position="93"/>
        <end position="113"/>
    </location>
</feature>
<sequence length="248" mass="28153">MWKVLHQLAIPERLYSVCGRFIPLMAILSALFLVVGCVWGFVYAPADYQQGESYRIMYLHVPAAMWSMGIYGSMAVTAFVGLVWQMKMADKAVIAMALPGAVYTFIALVTGSAWGKPMWGTWWVWDARLTSELVLLFLYVGVIGLYHAFDDRRLAGRAAGILVLVGVVNLPIIHYSVEWWNTLHQGSTNMQKTIDPSMRMPLRLTIFGFLFLFITLTLMRMRNLILLQERRRPWVVALAGASKREENS</sequence>
<dbReference type="InterPro" id="IPR003557">
    <property type="entry name" value="Cyt_c_biogenesis_CcmC"/>
</dbReference>
<feature type="transmembrane region" description="Helical" evidence="9">
    <location>
        <begin position="200"/>
        <end position="221"/>
    </location>
</feature>
<name>A0A0H3FK40_KLEAK</name>
<dbReference type="RefSeq" id="WP_006798169.1">
    <property type="nucleotide sequence ID" value="NC_015663.1"/>
</dbReference>
<dbReference type="InterPro" id="IPR002541">
    <property type="entry name" value="Cyt_c_assembly"/>
</dbReference>
<dbReference type="HOGENOM" id="CLU_066538_2_0_6"/>
<dbReference type="GeneID" id="93313377"/>
<comment type="subcellular location">
    <subcellularLocation>
        <location evidence="9">Cell inner membrane</location>
    </subcellularLocation>
    <subcellularLocation>
        <location evidence="2">Membrane</location>
        <topology evidence="2">Multi-pass membrane protein</topology>
    </subcellularLocation>
</comment>
<evidence type="ECO:0000256" key="9">
    <source>
        <dbReference type="RuleBase" id="RU364092"/>
    </source>
</evidence>
<dbReference type="PANTHER" id="PTHR30071">
    <property type="entry name" value="HEME EXPORTER PROTEIN C"/>
    <property type="match status" value="1"/>
</dbReference>
<evidence type="ECO:0000256" key="5">
    <source>
        <dbReference type="ARBA" id="ARBA00022692"/>
    </source>
</evidence>
<feature type="transmembrane region" description="Helical" evidence="9">
    <location>
        <begin position="133"/>
        <end position="149"/>
    </location>
</feature>
<feature type="domain" description="Cytochrome c assembly protein" evidence="10">
    <location>
        <begin position="6"/>
        <end position="184"/>
    </location>
</feature>
<dbReference type="NCBIfam" id="TIGR01191">
    <property type="entry name" value="ccmC"/>
    <property type="match status" value="1"/>
</dbReference>
<feature type="transmembrane region" description="Helical" evidence="9">
    <location>
        <begin position="21"/>
        <end position="43"/>
    </location>
</feature>
<keyword evidence="7 9" id="KW-1133">Transmembrane helix</keyword>
<dbReference type="KEGG" id="eae:EAE_01240"/>
<proteinExistence type="inferred from homology"/>
<dbReference type="Pfam" id="PF01578">
    <property type="entry name" value="Cytochrom_C_asm"/>
    <property type="match status" value="1"/>
</dbReference>
<dbReference type="EMBL" id="CP002824">
    <property type="protein sequence ID" value="AEG95184.1"/>
    <property type="molecule type" value="Genomic_DNA"/>
</dbReference>
<dbReference type="GO" id="GO:0017004">
    <property type="term" value="P:cytochrome complex assembly"/>
    <property type="evidence" value="ECO:0007669"/>
    <property type="project" value="UniProtKB-KW"/>
</dbReference>
<keyword evidence="12" id="KW-1185">Reference proteome</keyword>
<dbReference type="OrthoDB" id="9778550at2"/>
<dbReference type="GO" id="GO:0015232">
    <property type="term" value="F:heme transmembrane transporter activity"/>
    <property type="evidence" value="ECO:0007669"/>
    <property type="project" value="InterPro"/>
</dbReference>
<evidence type="ECO:0000313" key="12">
    <source>
        <dbReference type="Proteomes" id="UP000008881"/>
    </source>
</evidence>
<dbReference type="PANTHER" id="PTHR30071:SF1">
    <property type="entry name" value="CYTOCHROME B_B6 PROTEIN-RELATED"/>
    <property type="match status" value="1"/>
</dbReference>
<keyword evidence="9" id="KW-0813">Transport</keyword>
<dbReference type="GO" id="GO:0005886">
    <property type="term" value="C:plasma membrane"/>
    <property type="evidence" value="ECO:0007669"/>
    <property type="project" value="UniProtKB-SubCell"/>
</dbReference>